<evidence type="ECO:0000313" key="1">
    <source>
        <dbReference type="EMBL" id="TGY78077.1"/>
    </source>
</evidence>
<dbReference type="EMBL" id="SRYB01000017">
    <property type="protein sequence ID" value="TGY78077.1"/>
    <property type="molecule type" value="Genomic_DNA"/>
</dbReference>
<sequence length="317" mass="35658">MCMMYSFEDFIKEWKNDADYIEAHTSGSTGEPKCIRLSKSFVADSARRTIRYFSISAESHIHSCVAPDFIGGKMMGVRAVLAGCRLTWEIPSNRPLGAFSPHDELDLVAIVPSQMLHILDHADEMPKVRAYIIGGSPINAALRGRIERSGLNAYETYGMTETASHIALRHIVAGNEWFSTLDGISVSLDERGCLVIEYAGGERFVTNDLATLQSPYSFRIEGRYDHVIITGGKKLNPVEVERRLSSLIDSEFMVTSVPDEKWGNRVVLLMERSDDIEDYDEGVMLSKMREVLPPWQMPKEIRIVESLPRTPNGKLKR</sequence>
<accession>A0AC61RFB3</accession>
<proteinExistence type="predicted"/>
<protein>
    <submittedName>
        <fullName evidence="1">Uncharacterized protein</fullName>
    </submittedName>
</protein>
<dbReference type="Proteomes" id="UP000306319">
    <property type="component" value="Unassembled WGS sequence"/>
</dbReference>
<reference evidence="1" key="1">
    <citation type="submission" date="2019-04" db="EMBL/GenBank/DDBJ databases">
        <title>Microbes associate with the intestines of laboratory mice.</title>
        <authorList>
            <person name="Navarre W."/>
            <person name="Wong E."/>
            <person name="Huang K."/>
            <person name="Tropini C."/>
            <person name="Ng K."/>
            <person name="Yu B."/>
        </authorList>
    </citation>
    <scope>NUCLEOTIDE SEQUENCE</scope>
    <source>
        <strain evidence="1">NM04_E33</strain>
    </source>
</reference>
<name>A0AC61RFB3_9BACT</name>
<keyword evidence="2" id="KW-1185">Reference proteome</keyword>
<evidence type="ECO:0000313" key="2">
    <source>
        <dbReference type="Proteomes" id="UP000306319"/>
    </source>
</evidence>
<organism evidence="1 2">
    <name type="scientific">Lepagella muris</name>
    <dbReference type="NCBI Taxonomy" id="3032870"/>
    <lineage>
        <taxon>Bacteria</taxon>
        <taxon>Pseudomonadati</taxon>
        <taxon>Bacteroidota</taxon>
        <taxon>Bacteroidia</taxon>
        <taxon>Bacteroidales</taxon>
        <taxon>Muribaculaceae</taxon>
        <taxon>Lepagella</taxon>
    </lineage>
</organism>
<gene>
    <name evidence="1" type="ORF">E5331_12050</name>
</gene>
<comment type="caution">
    <text evidence="1">The sequence shown here is derived from an EMBL/GenBank/DDBJ whole genome shotgun (WGS) entry which is preliminary data.</text>
</comment>